<keyword evidence="3" id="KW-1185">Reference proteome</keyword>
<dbReference type="EMBL" id="SMOL01000559">
    <property type="protein sequence ID" value="KAB2606227.1"/>
    <property type="molecule type" value="Genomic_DNA"/>
</dbReference>
<reference evidence="2 3" key="3">
    <citation type="submission" date="2019-11" db="EMBL/GenBank/DDBJ databases">
        <title>A de novo genome assembly of a pear dwarfing rootstock.</title>
        <authorList>
            <person name="Wang F."/>
            <person name="Wang J."/>
            <person name="Li S."/>
            <person name="Zhang Y."/>
            <person name="Fang M."/>
            <person name="Ma L."/>
            <person name="Zhao Y."/>
            <person name="Jiang S."/>
        </authorList>
    </citation>
    <scope>NUCLEOTIDE SEQUENCE [LARGE SCALE GENOMIC DNA]</scope>
    <source>
        <strain evidence="2">S2</strain>
        <tissue evidence="2">Leaf</tissue>
    </source>
</reference>
<reference evidence="2 3" key="1">
    <citation type="submission" date="2019-09" db="EMBL/GenBank/DDBJ databases">
        <authorList>
            <person name="Ou C."/>
        </authorList>
    </citation>
    <scope>NUCLEOTIDE SEQUENCE [LARGE SCALE GENOMIC DNA]</scope>
    <source>
        <strain evidence="2">S2</strain>
        <tissue evidence="2">Leaf</tissue>
    </source>
</reference>
<evidence type="ECO:0000313" key="2">
    <source>
        <dbReference type="EMBL" id="KAB2606227.1"/>
    </source>
</evidence>
<feature type="chain" id="PRO_5024390976" evidence="1">
    <location>
        <begin position="30"/>
        <end position="59"/>
    </location>
</feature>
<evidence type="ECO:0000256" key="1">
    <source>
        <dbReference type="SAM" id="SignalP"/>
    </source>
</evidence>
<reference evidence="3" key="2">
    <citation type="submission" date="2019-10" db="EMBL/GenBank/DDBJ databases">
        <title>A de novo genome assembly of a pear dwarfing rootstock.</title>
        <authorList>
            <person name="Wang F."/>
            <person name="Wang J."/>
            <person name="Li S."/>
            <person name="Zhang Y."/>
            <person name="Fang M."/>
            <person name="Ma L."/>
            <person name="Zhao Y."/>
            <person name="Jiang S."/>
        </authorList>
    </citation>
    <scope>NUCLEOTIDE SEQUENCE [LARGE SCALE GENOMIC DNA]</scope>
</reference>
<gene>
    <name evidence="2" type="ORF">D8674_005944</name>
</gene>
<dbReference type="Proteomes" id="UP000327157">
    <property type="component" value="Chromosome 11"/>
</dbReference>
<sequence length="59" mass="6937">MWIHTVPCKCWLCNLFLALLLCLYQSCRSKLPLYNLLHLQCMYPGTEPEYLVRCAETLS</sequence>
<feature type="signal peptide" evidence="1">
    <location>
        <begin position="1"/>
        <end position="29"/>
    </location>
</feature>
<evidence type="ECO:0000313" key="3">
    <source>
        <dbReference type="Proteomes" id="UP000327157"/>
    </source>
</evidence>
<protein>
    <submittedName>
        <fullName evidence="2">Uncharacterized protein</fullName>
    </submittedName>
</protein>
<organism evidence="2 3">
    <name type="scientific">Pyrus ussuriensis x Pyrus communis</name>
    <dbReference type="NCBI Taxonomy" id="2448454"/>
    <lineage>
        <taxon>Eukaryota</taxon>
        <taxon>Viridiplantae</taxon>
        <taxon>Streptophyta</taxon>
        <taxon>Embryophyta</taxon>
        <taxon>Tracheophyta</taxon>
        <taxon>Spermatophyta</taxon>
        <taxon>Magnoliopsida</taxon>
        <taxon>eudicotyledons</taxon>
        <taxon>Gunneridae</taxon>
        <taxon>Pentapetalae</taxon>
        <taxon>rosids</taxon>
        <taxon>fabids</taxon>
        <taxon>Rosales</taxon>
        <taxon>Rosaceae</taxon>
        <taxon>Amygdaloideae</taxon>
        <taxon>Maleae</taxon>
        <taxon>Pyrus</taxon>
    </lineage>
</organism>
<dbReference type="AlphaFoldDB" id="A0A5N5FTJ6"/>
<name>A0A5N5FTJ6_9ROSA</name>
<comment type="caution">
    <text evidence="2">The sequence shown here is derived from an EMBL/GenBank/DDBJ whole genome shotgun (WGS) entry which is preliminary data.</text>
</comment>
<accession>A0A5N5FTJ6</accession>
<proteinExistence type="predicted"/>
<keyword evidence="1" id="KW-0732">Signal</keyword>